<proteinExistence type="predicted"/>
<dbReference type="InterPro" id="IPR036641">
    <property type="entry name" value="HPT_dom_sf"/>
</dbReference>
<evidence type="ECO:0000259" key="8">
    <source>
        <dbReference type="PROSITE" id="PS50109"/>
    </source>
</evidence>
<dbReference type="PROSITE" id="PS50109">
    <property type="entry name" value="HIS_KIN"/>
    <property type="match status" value="1"/>
</dbReference>
<dbReference type="SMART" id="SM00073">
    <property type="entry name" value="HPT"/>
    <property type="match status" value="1"/>
</dbReference>
<evidence type="ECO:0000259" key="10">
    <source>
        <dbReference type="PROSITE" id="PS50894"/>
    </source>
</evidence>
<evidence type="ECO:0000313" key="11">
    <source>
        <dbReference type="EMBL" id="MFC0389596.1"/>
    </source>
</evidence>
<dbReference type="Gene3D" id="1.20.120.160">
    <property type="entry name" value="HPT domain"/>
    <property type="match status" value="1"/>
</dbReference>
<dbReference type="RefSeq" id="WP_377057111.1">
    <property type="nucleotide sequence ID" value="NZ_JBHLVZ010000114.1"/>
</dbReference>
<comment type="caution">
    <text evidence="11">The sequence shown here is derived from an EMBL/GenBank/DDBJ whole genome shotgun (WGS) entry which is preliminary data.</text>
</comment>
<dbReference type="Pfam" id="PF02518">
    <property type="entry name" value="HATPase_c"/>
    <property type="match status" value="1"/>
</dbReference>
<dbReference type="EMBL" id="JBHLVZ010000114">
    <property type="protein sequence ID" value="MFC0389596.1"/>
    <property type="molecule type" value="Genomic_DNA"/>
</dbReference>
<dbReference type="Gene3D" id="2.30.30.40">
    <property type="entry name" value="SH3 Domains"/>
    <property type="match status" value="1"/>
</dbReference>
<dbReference type="InterPro" id="IPR008207">
    <property type="entry name" value="Sig_transdc_His_kin_Hpt_dom"/>
</dbReference>
<dbReference type="InterPro" id="IPR036890">
    <property type="entry name" value="HATPase_C_sf"/>
</dbReference>
<evidence type="ECO:0000256" key="6">
    <source>
        <dbReference type="ARBA" id="ARBA00023012"/>
    </source>
</evidence>
<dbReference type="Proteomes" id="UP001589789">
    <property type="component" value="Unassembled WGS sequence"/>
</dbReference>
<evidence type="ECO:0000259" key="9">
    <source>
        <dbReference type="PROSITE" id="PS50851"/>
    </source>
</evidence>
<sequence length="654" mass="67456">MNELLDQFILEARELAEAAAEDLLALERAPADAARLDSAFRAVHTLKGSVGLFDLAPMGAALHAGEDLLEALRAGRRAVEREAVDALLALVGAVEGWVEAIAATGALPADAGARGVALEAALRGLLPGAASPFPGPAAEDWLPALLARDGALIAAEHAAGRTVTALRYGPAEDCFFLGDDPMAVVRALPGLLALHLAPRAPWPEEGPDPFSCNLVIEAVCAAPEAALRPVLRLVADQVRLVELPAPAPRAEEVREAAPAGAAARSLRVDAARIDALVDLAGELVVAKNGLAHLVARAAEADPALARALAESRAGIERLAEAMHRGVLGLRMVPLGRCFSRFARPVRDIAGRLGKEVDLSVSGEAVEADKAIVDGLFEPLLHLLRNALDHGIETPEERVAAGKPRVGRLVLSARRGGEGVVVELSDDGRGMDPARLRRVARARGLMEAPAIDALDDAQALDLVFRPGFSTAGQVTELSGRGVGMDAVRGAVEALGGRVALVGAAGAGTTVRLSLPQGAAVTTVLLMRAGGEAFGVPVEHVAETLRLPAGRILPLRQAEAFVLRERTVPLLGLAALLGLEPPARGEAARVLVTGTGAGRAGLEVEAFAGRLDVLLRPAEGLLRGMPGLLGTALMGDGRVLVVLDLPALLAGPAVTA</sequence>
<keyword evidence="5" id="KW-0418">Kinase</keyword>
<dbReference type="Gene3D" id="1.10.287.560">
    <property type="entry name" value="Histidine kinase CheA-like, homodimeric domain"/>
    <property type="match status" value="1"/>
</dbReference>
<dbReference type="InterPro" id="IPR036097">
    <property type="entry name" value="HisK_dim/P_sf"/>
</dbReference>
<dbReference type="PRINTS" id="PR00344">
    <property type="entry name" value="BCTRLSENSOR"/>
</dbReference>
<keyword evidence="6" id="KW-0902">Two-component regulatory system</keyword>
<keyword evidence="4 11" id="KW-0808">Transferase</keyword>
<evidence type="ECO:0000256" key="2">
    <source>
        <dbReference type="ARBA" id="ARBA00012438"/>
    </source>
</evidence>
<dbReference type="InterPro" id="IPR003594">
    <property type="entry name" value="HATPase_dom"/>
</dbReference>
<gene>
    <name evidence="11" type="ORF">ACFFIC_29220</name>
</gene>
<evidence type="ECO:0000256" key="3">
    <source>
        <dbReference type="ARBA" id="ARBA00022553"/>
    </source>
</evidence>
<dbReference type="PANTHER" id="PTHR43395">
    <property type="entry name" value="SENSOR HISTIDINE KINASE CHEA"/>
    <property type="match status" value="1"/>
</dbReference>
<reference evidence="11 12" key="1">
    <citation type="submission" date="2024-09" db="EMBL/GenBank/DDBJ databases">
        <authorList>
            <person name="Sun Q."/>
            <person name="Mori K."/>
        </authorList>
    </citation>
    <scope>NUCLEOTIDE SEQUENCE [LARGE SCALE GENOMIC DNA]</scope>
    <source>
        <strain evidence="11 12">CCM 7468</strain>
    </source>
</reference>
<comment type="catalytic activity">
    <reaction evidence="1">
        <text>ATP + protein L-histidine = ADP + protein N-phospho-L-histidine.</text>
        <dbReference type="EC" id="2.7.13.3"/>
    </reaction>
</comment>
<dbReference type="SUPFAM" id="SSF50341">
    <property type="entry name" value="CheW-like"/>
    <property type="match status" value="1"/>
</dbReference>
<dbReference type="EC" id="2.7.13.3" evidence="2"/>
<dbReference type="SMART" id="SM00387">
    <property type="entry name" value="HATPase_c"/>
    <property type="match status" value="1"/>
</dbReference>
<dbReference type="InterPro" id="IPR005467">
    <property type="entry name" value="His_kinase_dom"/>
</dbReference>
<dbReference type="SMART" id="SM00260">
    <property type="entry name" value="CheW"/>
    <property type="match status" value="1"/>
</dbReference>
<dbReference type="Pfam" id="PF01584">
    <property type="entry name" value="CheW"/>
    <property type="match status" value="1"/>
</dbReference>
<feature type="domain" description="HPt" evidence="10">
    <location>
        <begin position="1"/>
        <end position="101"/>
    </location>
</feature>
<dbReference type="SMART" id="SM01231">
    <property type="entry name" value="H-kinase_dim"/>
    <property type="match status" value="1"/>
</dbReference>
<dbReference type="GO" id="GO:0004673">
    <property type="term" value="F:protein histidine kinase activity"/>
    <property type="evidence" value="ECO:0007669"/>
    <property type="project" value="UniProtKB-EC"/>
</dbReference>
<dbReference type="InterPro" id="IPR004358">
    <property type="entry name" value="Sig_transdc_His_kin-like_C"/>
</dbReference>
<organism evidence="11 12">
    <name type="scientific">Muricoccus vinaceus</name>
    <dbReference type="NCBI Taxonomy" id="424704"/>
    <lineage>
        <taxon>Bacteria</taxon>
        <taxon>Pseudomonadati</taxon>
        <taxon>Pseudomonadota</taxon>
        <taxon>Alphaproteobacteria</taxon>
        <taxon>Acetobacterales</taxon>
        <taxon>Roseomonadaceae</taxon>
        <taxon>Muricoccus</taxon>
    </lineage>
</organism>
<accession>A0ABV6J140</accession>
<dbReference type="InterPro" id="IPR036061">
    <property type="entry name" value="CheW-like_dom_sf"/>
</dbReference>
<evidence type="ECO:0000256" key="7">
    <source>
        <dbReference type="PROSITE-ProRule" id="PRU00110"/>
    </source>
</evidence>
<keyword evidence="3 7" id="KW-0597">Phosphoprotein</keyword>
<evidence type="ECO:0000256" key="4">
    <source>
        <dbReference type="ARBA" id="ARBA00022679"/>
    </source>
</evidence>
<keyword evidence="12" id="KW-1185">Reference proteome</keyword>
<name>A0ABV6J140_9PROT</name>
<feature type="domain" description="Histidine kinase" evidence="8">
    <location>
        <begin position="261"/>
        <end position="517"/>
    </location>
</feature>
<dbReference type="Pfam" id="PF02895">
    <property type="entry name" value="H-kinase_dim"/>
    <property type="match status" value="1"/>
</dbReference>
<evidence type="ECO:0000256" key="5">
    <source>
        <dbReference type="ARBA" id="ARBA00022777"/>
    </source>
</evidence>
<dbReference type="InterPro" id="IPR002545">
    <property type="entry name" value="CheW-lke_dom"/>
</dbReference>
<evidence type="ECO:0000313" key="12">
    <source>
        <dbReference type="Proteomes" id="UP001589789"/>
    </source>
</evidence>
<dbReference type="Gene3D" id="3.30.565.10">
    <property type="entry name" value="Histidine kinase-like ATPase, C-terminal domain"/>
    <property type="match status" value="1"/>
</dbReference>
<dbReference type="SUPFAM" id="SSF47226">
    <property type="entry name" value="Histidine-containing phosphotransfer domain, HPT domain"/>
    <property type="match status" value="1"/>
</dbReference>
<dbReference type="InterPro" id="IPR037006">
    <property type="entry name" value="CheA-like_homodim_sf"/>
</dbReference>
<dbReference type="PROSITE" id="PS50851">
    <property type="entry name" value="CHEW"/>
    <property type="match status" value="1"/>
</dbReference>
<dbReference type="SUPFAM" id="SSF47384">
    <property type="entry name" value="Homodimeric domain of signal transducing histidine kinase"/>
    <property type="match status" value="1"/>
</dbReference>
<feature type="modified residue" description="Phosphohistidine" evidence="7">
    <location>
        <position position="44"/>
    </location>
</feature>
<dbReference type="SUPFAM" id="SSF55874">
    <property type="entry name" value="ATPase domain of HSP90 chaperone/DNA topoisomerase II/histidine kinase"/>
    <property type="match status" value="1"/>
</dbReference>
<dbReference type="InterPro" id="IPR051315">
    <property type="entry name" value="Bact_Chemotaxis_CheA"/>
</dbReference>
<evidence type="ECO:0000256" key="1">
    <source>
        <dbReference type="ARBA" id="ARBA00000085"/>
    </source>
</evidence>
<dbReference type="PROSITE" id="PS50894">
    <property type="entry name" value="HPT"/>
    <property type="match status" value="1"/>
</dbReference>
<dbReference type="Pfam" id="PF01627">
    <property type="entry name" value="Hpt"/>
    <property type="match status" value="1"/>
</dbReference>
<protein>
    <recommendedName>
        <fullName evidence="2">histidine kinase</fullName>
        <ecNumber evidence="2">2.7.13.3</ecNumber>
    </recommendedName>
</protein>
<feature type="domain" description="CheW-like" evidence="9">
    <location>
        <begin position="519"/>
        <end position="652"/>
    </location>
</feature>
<dbReference type="InterPro" id="IPR004105">
    <property type="entry name" value="CheA-like_dim"/>
</dbReference>
<dbReference type="CDD" id="cd00088">
    <property type="entry name" value="HPT"/>
    <property type="match status" value="1"/>
</dbReference>
<dbReference type="PANTHER" id="PTHR43395:SF1">
    <property type="entry name" value="CHEMOTAXIS PROTEIN CHEA"/>
    <property type="match status" value="1"/>
</dbReference>